<sequence>MKYFRIARVILLMIKLAAPSGKVTIDREERDRARRYNRQKEQLFLIGLLISWVAGAVFVFSGLAASVRRSAANLAGRGLKGQSLAVVFYSLLSWVFSLPLSFYSGYILEHRYNLSHEKIPSWLWDHVKGLGLGLGLEVPGANLAYAVIRRWPRAWWVILTGLSLPFTVLLAQLFPVLIAPLFNKYEPVRDEQLVERLKALAAKSGIHVASVMQMDMSRRTKKANAFFAGLGPTKRIVLADTLIENFTPEEIEVIVAHEMGHQVHRDIWRGIAIGTIFTFAGSYALNRIARFILRRFGGKIGTTRLDNVATLPLLGWILSFIGIVLMPIQNAYSRYIEREADTYALELTKDPEAFASAMERLAALNLADPNPPALVKYVLHSHPPIIDRVDHAREFARDHGLPVPEPMSAD</sequence>
<feature type="active site" description="Proton donor" evidence="6">
    <location>
        <position position="341"/>
    </location>
</feature>
<keyword evidence="3 8" id="KW-0378">Hydrolase</keyword>
<dbReference type="InterPro" id="IPR027057">
    <property type="entry name" value="CAXX_Prtase_1"/>
</dbReference>
<dbReference type="Proteomes" id="UP000004221">
    <property type="component" value="Unassembled WGS sequence"/>
</dbReference>
<evidence type="ECO:0000256" key="4">
    <source>
        <dbReference type="ARBA" id="ARBA00022833"/>
    </source>
</evidence>
<evidence type="ECO:0000256" key="6">
    <source>
        <dbReference type="PIRSR" id="PIRSR627057-1"/>
    </source>
</evidence>
<keyword evidence="2 7" id="KW-0479">Metal-binding</keyword>
<feature type="transmembrane region" description="Helical" evidence="9">
    <location>
        <begin position="86"/>
        <end position="108"/>
    </location>
</feature>
<dbReference type="GO" id="GO:0046872">
    <property type="term" value="F:metal ion binding"/>
    <property type="evidence" value="ECO:0007669"/>
    <property type="project" value="UniProtKB-KW"/>
</dbReference>
<feature type="transmembrane region" description="Helical" evidence="9">
    <location>
        <begin position="43"/>
        <end position="66"/>
    </location>
</feature>
<dbReference type="GO" id="GO:0071586">
    <property type="term" value="P:CAAX-box protein processing"/>
    <property type="evidence" value="ECO:0007669"/>
    <property type="project" value="InterPro"/>
</dbReference>
<dbReference type="EC" id="3.4.24.84" evidence="12"/>
<dbReference type="EMBL" id="CAGS01000256">
    <property type="protein sequence ID" value="CCF84278.1"/>
    <property type="molecule type" value="Genomic_DNA"/>
</dbReference>
<evidence type="ECO:0000256" key="7">
    <source>
        <dbReference type="PIRSR" id="PIRSR627057-2"/>
    </source>
</evidence>
<organism evidence="12 13">
    <name type="scientific">Nitrolancea hollandica Lb</name>
    <dbReference type="NCBI Taxonomy" id="1129897"/>
    <lineage>
        <taxon>Bacteria</taxon>
        <taxon>Pseudomonadati</taxon>
        <taxon>Thermomicrobiota</taxon>
        <taxon>Thermomicrobia</taxon>
        <taxon>Sphaerobacterales</taxon>
        <taxon>Sphaerobacterineae</taxon>
        <taxon>Sphaerobacteraceae</taxon>
        <taxon>Nitrolancea</taxon>
    </lineage>
</organism>
<proteinExistence type="inferred from homology"/>
<name>I4EHW6_9BACT</name>
<feature type="transmembrane region" description="Helical" evidence="9">
    <location>
        <begin position="309"/>
        <end position="328"/>
    </location>
</feature>
<evidence type="ECO:0000256" key="9">
    <source>
        <dbReference type="SAM" id="Phobius"/>
    </source>
</evidence>
<dbReference type="AlphaFoldDB" id="I4EHW6"/>
<dbReference type="Pfam" id="PF01435">
    <property type="entry name" value="Peptidase_M48"/>
    <property type="match status" value="1"/>
</dbReference>
<dbReference type="Gene3D" id="3.30.2010.10">
    <property type="entry name" value="Metalloproteases ('zincins'), catalytic domain"/>
    <property type="match status" value="1"/>
</dbReference>
<feature type="binding site" evidence="7">
    <location>
        <position position="261"/>
    </location>
    <ligand>
        <name>Zn(2+)</name>
        <dbReference type="ChEBI" id="CHEBI:29105"/>
        <note>catalytic</note>
    </ligand>
</feature>
<feature type="transmembrane region" description="Helical" evidence="9">
    <location>
        <begin position="154"/>
        <end position="182"/>
    </location>
</feature>
<evidence type="ECO:0000256" key="5">
    <source>
        <dbReference type="ARBA" id="ARBA00023049"/>
    </source>
</evidence>
<accession>I4EHW6</accession>
<dbReference type="InterPro" id="IPR032456">
    <property type="entry name" value="Peptidase_M48_N"/>
</dbReference>
<comment type="similarity">
    <text evidence="8">Belongs to the peptidase M48 family.</text>
</comment>
<dbReference type="CDD" id="cd07343">
    <property type="entry name" value="M48A_Zmpste24p_like"/>
    <property type="match status" value="1"/>
</dbReference>
<feature type="binding site" evidence="7">
    <location>
        <position position="337"/>
    </location>
    <ligand>
        <name>Zn(2+)</name>
        <dbReference type="ChEBI" id="CHEBI:29105"/>
        <note>catalytic</note>
    </ligand>
</feature>
<feature type="active site" evidence="6">
    <location>
        <position position="258"/>
    </location>
</feature>
<dbReference type="InterPro" id="IPR001915">
    <property type="entry name" value="Peptidase_M48"/>
</dbReference>
<evidence type="ECO:0000256" key="2">
    <source>
        <dbReference type="ARBA" id="ARBA00022723"/>
    </source>
</evidence>
<keyword evidence="13" id="KW-1185">Reference proteome</keyword>
<keyword evidence="1 8" id="KW-0645">Protease</keyword>
<dbReference type="Pfam" id="PF16491">
    <property type="entry name" value="Peptidase_M48_N"/>
    <property type="match status" value="1"/>
</dbReference>
<feature type="domain" description="Peptidase M48" evidence="10">
    <location>
        <begin position="188"/>
        <end position="394"/>
    </location>
</feature>
<comment type="caution">
    <text evidence="12">The sequence shown here is derived from an EMBL/GenBank/DDBJ whole genome shotgun (WGS) entry which is preliminary data.</text>
</comment>
<gene>
    <name evidence="12" type="ORF">NITHO_3290006</name>
</gene>
<evidence type="ECO:0000259" key="10">
    <source>
        <dbReference type="Pfam" id="PF01435"/>
    </source>
</evidence>
<keyword evidence="9" id="KW-0472">Membrane</keyword>
<dbReference type="RefSeq" id="WP_008478336.1">
    <property type="nucleotide sequence ID" value="NZ_CAGS01000256.1"/>
</dbReference>
<evidence type="ECO:0000313" key="13">
    <source>
        <dbReference type="Proteomes" id="UP000004221"/>
    </source>
</evidence>
<evidence type="ECO:0000313" key="12">
    <source>
        <dbReference type="EMBL" id="CCF84278.1"/>
    </source>
</evidence>
<feature type="domain" description="CAAX prenyl protease 1 N-terminal" evidence="11">
    <location>
        <begin position="24"/>
        <end position="184"/>
    </location>
</feature>
<comment type="cofactor">
    <cofactor evidence="7 8">
        <name>Zn(2+)</name>
        <dbReference type="ChEBI" id="CHEBI:29105"/>
    </cofactor>
    <text evidence="7 8">Binds 1 zinc ion per subunit.</text>
</comment>
<protein>
    <submittedName>
        <fullName evidence="12">Ste24 endopeptidase</fullName>
        <ecNumber evidence="12">3.4.24.84</ecNumber>
    </submittedName>
</protein>
<keyword evidence="5 8" id="KW-0482">Metalloprotease</keyword>
<dbReference type="PANTHER" id="PTHR10120">
    <property type="entry name" value="CAAX PRENYL PROTEASE 1"/>
    <property type="match status" value="1"/>
</dbReference>
<keyword evidence="4 7" id="KW-0862">Zinc</keyword>
<evidence type="ECO:0000256" key="3">
    <source>
        <dbReference type="ARBA" id="ARBA00022801"/>
    </source>
</evidence>
<evidence type="ECO:0000256" key="8">
    <source>
        <dbReference type="RuleBase" id="RU003983"/>
    </source>
</evidence>
<dbReference type="GO" id="GO:0004222">
    <property type="term" value="F:metalloendopeptidase activity"/>
    <property type="evidence" value="ECO:0007669"/>
    <property type="project" value="InterPro"/>
</dbReference>
<keyword evidence="9" id="KW-1133">Transmembrane helix</keyword>
<reference evidence="12 13" key="1">
    <citation type="journal article" date="2012" name="ISME J.">
        <title>Nitrification expanded: discovery, physiology and genomics of a nitrite-oxidizing bacterium from the phylum Chloroflexi.</title>
        <authorList>
            <person name="Sorokin D.Y."/>
            <person name="Lucker S."/>
            <person name="Vejmelkova D."/>
            <person name="Kostrikina N.A."/>
            <person name="Kleerebezem R."/>
            <person name="Rijpstra W.I."/>
            <person name="Damste J.S."/>
            <person name="Le Paslier D."/>
            <person name="Muyzer G."/>
            <person name="Wagner M."/>
            <person name="van Loosdrecht M.C."/>
            <person name="Daims H."/>
        </authorList>
    </citation>
    <scope>NUCLEOTIDE SEQUENCE [LARGE SCALE GENOMIC DNA]</scope>
    <source>
        <strain evidence="13">none</strain>
    </source>
</reference>
<evidence type="ECO:0000259" key="11">
    <source>
        <dbReference type="Pfam" id="PF16491"/>
    </source>
</evidence>
<feature type="transmembrane region" description="Helical" evidence="9">
    <location>
        <begin position="267"/>
        <end position="289"/>
    </location>
</feature>
<keyword evidence="9" id="KW-0812">Transmembrane</keyword>
<feature type="binding site" evidence="7">
    <location>
        <position position="257"/>
    </location>
    <ligand>
        <name>Zn(2+)</name>
        <dbReference type="ChEBI" id="CHEBI:29105"/>
        <note>catalytic</note>
    </ligand>
</feature>
<evidence type="ECO:0000256" key="1">
    <source>
        <dbReference type="ARBA" id="ARBA00022670"/>
    </source>
</evidence>